<organism evidence="1 2">
    <name type="scientific">Purpureocillium lilacinum</name>
    <name type="common">Paecilomyces lilacinus</name>
    <dbReference type="NCBI Taxonomy" id="33203"/>
    <lineage>
        <taxon>Eukaryota</taxon>
        <taxon>Fungi</taxon>
        <taxon>Dikarya</taxon>
        <taxon>Ascomycota</taxon>
        <taxon>Pezizomycotina</taxon>
        <taxon>Sordariomycetes</taxon>
        <taxon>Hypocreomycetidae</taxon>
        <taxon>Hypocreales</taxon>
        <taxon>Ophiocordycipitaceae</taxon>
        <taxon>Purpureocillium</taxon>
    </lineage>
</organism>
<keyword evidence="2" id="KW-1185">Reference proteome</keyword>
<dbReference type="EMBL" id="JBGNUJ010000008">
    <property type="protein sequence ID" value="KAL3956971.1"/>
    <property type="molecule type" value="Genomic_DNA"/>
</dbReference>
<sequence length="310" mass="34937">MTDEDVIQIICVDKPRCALCQFPFENDDSVVAVLDNDCASVPFRFEHGRTYDHVGIRAIHFEAPNEEHSSSRGACGVWWTEVARTSGLSRVTIKSDGVKLRQLVDATDSASTSSAPVPSHGWPAPAPAPRRTYRLINMDTCEAVQGSSPTHLRMSSLDCNTPRIDGYSAAIFGFHIAKIYAHRSDDSTNFYSDMDMDSVSDSMLWMYMPVDENEHLSQIWAFREPGSGLIGLVFRTSQERECLFGQYFVHPKIRTEFHLLYSTTTSPSRVYFSEWDPLEDKKRIMYMGFDNSDTAKTDAAKENTSTCPLR</sequence>
<comment type="caution">
    <text evidence="1">The sequence shown here is derived from an EMBL/GenBank/DDBJ whole genome shotgun (WGS) entry which is preliminary data.</text>
</comment>
<dbReference type="Proteomes" id="UP001638806">
    <property type="component" value="Unassembled WGS sequence"/>
</dbReference>
<evidence type="ECO:0000313" key="2">
    <source>
        <dbReference type="Proteomes" id="UP001638806"/>
    </source>
</evidence>
<reference evidence="1" key="1">
    <citation type="submission" date="2024-12" db="EMBL/GenBank/DDBJ databases">
        <title>Comparative genomics and development of molecular markers within Purpureocillium lilacinum and among Purpureocillium species.</title>
        <authorList>
            <person name="Yeh Z.-Y."/>
            <person name="Ni N.-T."/>
            <person name="Lo P.-H."/>
            <person name="Mushyakhwo K."/>
            <person name="Lin C.-F."/>
            <person name="Nai Y.-S."/>
        </authorList>
    </citation>
    <scope>NUCLEOTIDE SEQUENCE</scope>
    <source>
        <strain evidence="1">NCHU-NPUST-175</strain>
    </source>
</reference>
<evidence type="ECO:0000313" key="1">
    <source>
        <dbReference type="EMBL" id="KAL3956971.1"/>
    </source>
</evidence>
<proteinExistence type="predicted"/>
<protein>
    <submittedName>
        <fullName evidence="1">Uncharacterized protein</fullName>
    </submittedName>
</protein>
<accession>A0ACC4DKP9</accession>
<name>A0ACC4DKP9_PURLI</name>
<gene>
    <name evidence="1" type="ORF">ACCO45_009817</name>
</gene>